<evidence type="ECO:0000256" key="6">
    <source>
        <dbReference type="RuleBase" id="RU367028"/>
    </source>
</evidence>
<organism evidence="9 10">
    <name type="scientific">Apostasia shenzhenica</name>
    <dbReference type="NCBI Taxonomy" id="1088818"/>
    <lineage>
        <taxon>Eukaryota</taxon>
        <taxon>Viridiplantae</taxon>
        <taxon>Streptophyta</taxon>
        <taxon>Embryophyta</taxon>
        <taxon>Tracheophyta</taxon>
        <taxon>Spermatophyta</taxon>
        <taxon>Magnoliopsida</taxon>
        <taxon>Liliopsida</taxon>
        <taxon>Asparagales</taxon>
        <taxon>Orchidaceae</taxon>
        <taxon>Apostasioideae</taxon>
        <taxon>Apostasia</taxon>
    </lineage>
</organism>
<comment type="subcellular location">
    <subcellularLocation>
        <location evidence="1 6">Nucleus</location>
    </subcellularLocation>
</comment>
<dbReference type="NCBIfam" id="TIGR01568">
    <property type="entry name" value="A_thal_3678"/>
    <property type="match status" value="1"/>
</dbReference>
<evidence type="ECO:0000256" key="4">
    <source>
        <dbReference type="ARBA" id="ARBA00023163"/>
    </source>
</evidence>
<evidence type="ECO:0000256" key="2">
    <source>
        <dbReference type="ARBA" id="ARBA00022491"/>
    </source>
</evidence>
<dbReference type="PROSITE" id="PS51754">
    <property type="entry name" value="OVATE"/>
    <property type="match status" value="1"/>
</dbReference>
<dbReference type="GO" id="GO:0005634">
    <property type="term" value="C:nucleus"/>
    <property type="evidence" value="ECO:0007669"/>
    <property type="project" value="UniProtKB-SubCell"/>
</dbReference>
<evidence type="ECO:0000259" key="8">
    <source>
        <dbReference type="PROSITE" id="PS51754"/>
    </source>
</evidence>
<feature type="compositionally biased region" description="Polar residues" evidence="7">
    <location>
        <begin position="118"/>
        <end position="133"/>
    </location>
</feature>
<dbReference type="PANTHER" id="PTHR33057:SF117">
    <property type="entry name" value="TRANSCRIPTION REPRESSOR OFP14"/>
    <property type="match status" value="1"/>
</dbReference>
<gene>
    <name evidence="9" type="ORF">AXF42_Ash009423</name>
</gene>
<keyword evidence="3 6" id="KW-0805">Transcription regulation</keyword>
<dbReference type="Proteomes" id="UP000236161">
    <property type="component" value="Unassembled WGS sequence"/>
</dbReference>
<sequence>MGKKKTLHRSIQIYFSKLKRMPSSLSHLSAAPNATSSRLLSACKYPKTPSFSGDRSGENAATLSDVDRFLRENFHSLYSRGGGPTVVSDDDEEGNGDDEYFSSAVRNSDRFFVSAGTSSSITEDAGGPSSSAPDTPDSGGGGEIAGGGVAVVTFSKDPYEDFRRSMKDMVDARHVVRGVPLDWDFMEELLFFYLELNDRSVHRYILRAFTDLTASIRQREVAGRKVKVPVWRRRRAAVAADVAFSIAGRPSPTRR</sequence>
<dbReference type="Pfam" id="PF04844">
    <property type="entry name" value="Ovate"/>
    <property type="match status" value="1"/>
</dbReference>
<dbReference type="PANTHER" id="PTHR33057">
    <property type="entry name" value="TRANSCRIPTION REPRESSOR OFP7-RELATED"/>
    <property type="match status" value="1"/>
</dbReference>
<proteinExistence type="predicted"/>
<keyword evidence="4 6" id="KW-0804">Transcription</keyword>
<keyword evidence="2 6" id="KW-0678">Repressor</keyword>
<evidence type="ECO:0000256" key="3">
    <source>
        <dbReference type="ARBA" id="ARBA00023015"/>
    </source>
</evidence>
<dbReference type="OrthoDB" id="689980at2759"/>
<dbReference type="EMBL" id="KZ451905">
    <property type="protein sequence ID" value="PKA64203.1"/>
    <property type="molecule type" value="Genomic_DNA"/>
</dbReference>
<feature type="region of interest" description="Disordered" evidence="7">
    <location>
        <begin position="80"/>
        <end position="101"/>
    </location>
</feature>
<dbReference type="InterPro" id="IPR038933">
    <property type="entry name" value="Ovate"/>
</dbReference>
<keyword evidence="5 6" id="KW-0539">Nucleus</keyword>
<evidence type="ECO:0000256" key="1">
    <source>
        <dbReference type="ARBA" id="ARBA00004123"/>
    </source>
</evidence>
<comment type="function">
    <text evidence="6">Transcriptional repressor that regulates multiple aspects of plant growth and development.</text>
</comment>
<feature type="compositionally biased region" description="Acidic residues" evidence="7">
    <location>
        <begin position="88"/>
        <end position="100"/>
    </location>
</feature>
<dbReference type="AlphaFoldDB" id="A0A2I0B8T7"/>
<keyword evidence="10" id="KW-1185">Reference proteome</keyword>
<feature type="domain" description="OVATE" evidence="8">
    <location>
        <begin position="151"/>
        <end position="215"/>
    </location>
</feature>
<evidence type="ECO:0000313" key="10">
    <source>
        <dbReference type="Proteomes" id="UP000236161"/>
    </source>
</evidence>
<dbReference type="InterPro" id="IPR006458">
    <property type="entry name" value="Ovate_C"/>
</dbReference>
<name>A0A2I0B8T7_9ASPA</name>
<evidence type="ECO:0000313" key="9">
    <source>
        <dbReference type="EMBL" id="PKA64203.1"/>
    </source>
</evidence>
<evidence type="ECO:0000256" key="7">
    <source>
        <dbReference type="SAM" id="MobiDB-lite"/>
    </source>
</evidence>
<evidence type="ECO:0000256" key="5">
    <source>
        <dbReference type="ARBA" id="ARBA00023242"/>
    </source>
</evidence>
<accession>A0A2I0B8T7</accession>
<reference evidence="9 10" key="1">
    <citation type="journal article" date="2017" name="Nature">
        <title>The Apostasia genome and the evolution of orchids.</title>
        <authorList>
            <person name="Zhang G.Q."/>
            <person name="Liu K.W."/>
            <person name="Li Z."/>
            <person name="Lohaus R."/>
            <person name="Hsiao Y.Y."/>
            <person name="Niu S.C."/>
            <person name="Wang J.Y."/>
            <person name="Lin Y.C."/>
            <person name="Xu Q."/>
            <person name="Chen L.J."/>
            <person name="Yoshida K."/>
            <person name="Fujiwara S."/>
            <person name="Wang Z.W."/>
            <person name="Zhang Y.Q."/>
            <person name="Mitsuda N."/>
            <person name="Wang M."/>
            <person name="Liu G.H."/>
            <person name="Pecoraro L."/>
            <person name="Huang H.X."/>
            <person name="Xiao X.J."/>
            <person name="Lin M."/>
            <person name="Wu X.Y."/>
            <person name="Wu W.L."/>
            <person name="Chen Y.Y."/>
            <person name="Chang S.B."/>
            <person name="Sakamoto S."/>
            <person name="Ohme-Takagi M."/>
            <person name="Yagi M."/>
            <person name="Zeng S.J."/>
            <person name="Shen C.Y."/>
            <person name="Yeh C.M."/>
            <person name="Luo Y.B."/>
            <person name="Tsai W.C."/>
            <person name="Van de Peer Y."/>
            <person name="Liu Z.J."/>
        </authorList>
    </citation>
    <scope>NUCLEOTIDE SEQUENCE [LARGE SCALE GENOMIC DNA]</scope>
    <source>
        <strain evidence="10">cv. Shenzhen</strain>
        <tissue evidence="9">Stem</tissue>
    </source>
</reference>
<dbReference type="GO" id="GO:0045892">
    <property type="term" value="P:negative regulation of DNA-templated transcription"/>
    <property type="evidence" value="ECO:0007669"/>
    <property type="project" value="UniProtKB-UniRule"/>
</dbReference>
<protein>
    <recommendedName>
        <fullName evidence="6">Transcription repressor</fullName>
    </recommendedName>
    <alternativeName>
        <fullName evidence="6">Ovate family protein</fullName>
    </alternativeName>
</protein>
<dbReference type="STRING" id="1088818.A0A2I0B8T7"/>
<feature type="region of interest" description="Disordered" evidence="7">
    <location>
        <begin position="118"/>
        <end position="146"/>
    </location>
</feature>